<dbReference type="CDD" id="cd04496">
    <property type="entry name" value="SSB_OBF"/>
    <property type="match status" value="1"/>
</dbReference>
<keyword evidence="1 4" id="KW-0238">DNA-binding</keyword>
<dbReference type="GO" id="GO:0006310">
    <property type="term" value="P:DNA recombination"/>
    <property type="evidence" value="ECO:0007669"/>
    <property type="project" value="UniProtKB-KW"/>
</dbReference>
<evidence type="ECO:0000313" key="6">
    <source>
        <dbReference type="Proteomes" id="UP000542776"/>
    </source>
</evidence>
<comment type="caution">
    <text evidence="5">The sequence shown here is derived from an EMBL/GenBank/DDBJ whole genome shotgun (WGS) entry which is preliminary data.</text>
</comment>
<dbReference type="RefSeq" id="WP_183201709.1">
    <property type="nucleotide sequence ID" value="NZ_JACIEK010000015.1"/>
</dbReference>
<evidence type="ECO:0000256" key="4">
    <source>
        <dbReference type="PROSITE-ProRule" id="PRU00252"/>
    </source>
</evidence>
<dbReference type="SUPFAM" id="SSF50249">
    <property type="entry name" value="Nucleic acid-binding proteins"/>
    <property type="match status" value="1"/>
</dbReference>
<dbReference type="InterPro" id="IPR011344">
    <property type="entry name" value="ssDNA-bd"/>
</dbReference>
<evidence type="ECO:0000256" key="3">
    <source>
        <dbReference type="ARBA" id="ARBA00029558"/>
    </source>
</evidence>
<dbReference type="Pfam" id="PF00436">
    <property type="entry name" value="SSB"/>
    <property type="match status" value="1"/>
</dbReference>
<dbReference type="GO" id="GO:0003697">
    <property type="term" value="F:single-stranded DNA binding"/>
    <property type="evidence" value="ECO:0007669"/>
    <property type="project" value="InterPro"/>
</dbReference>
<dbReference type="EMBL" id="JACIEK010000015">
    <property type="protein sequence ID" value="MBB4000125.1"/>
    <property type="molecule type" value="Genomic_DNA"/>
</dbReference>
<dbReference type="AlphaFoldDB" id="A0A7W6MLT0"/>
<accession>A0A7W6MLT0</accession>
<dbReference type="InterPro" id="IPR012340">
    <property type="entry name" value="NA-bd_OB-fold"/>
</dbReference>
<name>A0A7W6MLT0_9HYPH</name>
<keyword evidence="2" id="KW-0233">DNA recombination</keyword>
<reference evidence="5 6" key="1">
    <citation type="submission" date="2020-08" db="EMBL/GenBank/DDBJ databases">
        <title>Genomic Encyclopedia of Type Strains, Phase IV (KMG-IV): sequencing the most valuable type-strain genomes for metagenomic binning, comparative biology and taxonomic classification.</title>
        <authorList>
            <person name="Goeker M."/>
        </authorList>
    </citation>
    <scope>NUCLEOTIDE SEQUENCE [LARGE SCALE GENOMIC DNA]</scope>
    <source>
        <strain evidence="5 6">DSM 102238</strain>
    </source>
</reference>
<organism evidence="5 6">
    <name type="scientific">Aureimonas pseudogalii</name>
    <dbReference type="NCBI Taxonomy" id="1744844"/>
    <lineage>
        <taxon>Bacteria</taxon>
        <taxon>Pseudomonadati</taxon>
        <taxon>Pseudomonadota</taxon>
        <taxon>Alphaproteobacteria</taxon>
        <taxon>Hyphomicrobiales</taxon>
        <taxon>Aurantimonadaceae</taxon>
        <taxon>Aureimonas</taxon>
    </lineage>
</organism>
<protein>
    <recommendedName>
        <fullName evidence="3">Plasmid-derived single-stranded DNA-binding protein</fullName>
    </recommendedName>
</protein>
<evidence type="ECO:0000313" key="5">
    <source>
        <dbReference type="EMBL" id="MBB4000125.1"/>
    </source>
</evidence>
<dbReference type="PROSITE" id="PS50935">
    <property type="entry name" value="SSB"/>
    <property type="match status" value="1"/>
</dbReference>
<evidence type="ECO:0000256" key="2">
    <source>
        <dbReference type="ARBA" id="ARBA00023172"/>
    </source>
</evidence>
<keyword evidence="6" id="KW-1185">Reference proteome</keyword>
<dbReference type="Proteomes" id="UP000542776">
    <property type="component" value="Unassembled WGS sequence"/>
</dbReference>
<evidence type="ECO:0000256" key="1">
    <source>
        <dbReference type="ARBA" id="ARBA00023125"/>
    </source>
</evidence>
<dbReference type="PIRSF" id="PIRSF002070">
    <property type="entry name" value="SSB"/>
    <property type="match status" value="1"/>
</dbReference>
<gene>
    <name evidence="5" type="ORF">GGR04_004001</name>
</gene>
<proteinExistence type="predicted"/>
<dbReference type="InterPro" id="IPR000424">
    <property type="entry name" value="Primosome_PriB/ssb"/>
</dbReference>
<sequence>MRSVNRLTILGNVGSINVFNGCIKVSIATNRSWTGEDGQRRERTDWVPVTVFEENQRKWIEENIAKGDTVYVEARVAQTSYGEGDARQYTVDVVANLFNKL</sequence>
<dbReference type="GO" id="GO:0006260">
    <property type="term" value="P:DNA replication"/>
    <property type="evidence" value="ECO:0007669"/>
    <property type="project" value="InterPro"/>
</dbReference>
<dbReference type="Gene3D" id="2.40.50.140">
    <property type="entry name" value="Nucleic acid-binding proteins"/>
    <property type="match status" value="1"/>
</dbReference>